<proteinExistence type="predicted"/>
<keyword evidence="2" id="KW-1185">Reference proteome</keyword>
<dbReference type="Pfam" id="PF03140">
    <property type="entry name" value="DUF247"/>
    <property type="match status" value="1"/>
</dbReference>
<gene>
    <name evidence="1" type="ORF">MERR_LOCUS11731</name>
</gene>
<organism evidence="1 2">
    <name type="scientific">Microthlaspi erraticum</name>
    <dbReference type="NCBI Taxonomy" id="1685480"/>
    <lineage>
        <taxon>Eukaryota</taxon>
        <taxon>Viridiplantae</taxon>
        <taxon>Streptophyta</taxon>
        <taxon>Embryophyta</taxon>
        <taxon>Tracheophyta</taxon>
        <taxon>Spermatophyta</taxon>
        <taxon>Magnoliopsida</taxon>
        <taxon>eudicotyledons</taxon>
        <taxon>Gunneridae</taxon>
        <taxon>Pentapetalae</taxon>
        <taxon>rosids</taxon>
        <taxon>malvids</taxon>
        <taxon>Brassicales</taxon>
        <taxon>Brassicaceae</taxon>
        <taxon>Coluteocarpeae</taxon>
        <taxon>Microthlaspi</taxon>
    </lineage>
</organism>
<evidence type="ECO:0000313" key="1">
    <source>
        <dbReference type="EMBL" id="CAA7024496.1"/>
    </source>
</evidence>
<name>A0A6D2IH80_9BRAS</name>
<dbReference type="InterPro" id="IPR004158">
    <property type="entry name" value="DUF247_pln"/>
</dbReference>
<dbReference type="PANTHER" id="PTHR31170:SF9">
    <property type="entry name" value="PROTEIN, PUTATIVE (DUF247)-RELATED"/>
    <property type="match status" value="1"/>
</dbReference>
<dbReference type="EMBL" id="CACVBM020000888">
    <property type="protein sequence ID" value="CAA7024496.1"/>
    <property type="molecule type" value="Genomic_DNA"/>
</dbReference>
<dbReference type="OrthoDB" id="672127at2759"/>
<protein>
    <submittedName>
        <fullName evidence="1">Uncharacterized protein</fullName>
    </submittedName>
</protein>
<reference evidence="1" key="1">
    <citation type="submission" date="2020-01" db="EMBL/GenBank/DDBJ databases">
        <authorList>
            <person name="Mishra B."/>
        </authorList>
    </citation>
    <scope>NUCLEOTIDE SEQUENCE [LARGE SCALE GENOMIC DNA]</scope>
</reference>
<sequence length="279" mass="31937">MILHDSVFITEFIIRSYERENQREKTGDPLMDEPCRGEVVRRDLILLENQLPYFLLDKLFEPIIHTLFHRGSDMTLRKLVTDFFYCSNEIGDDSKFRHFTDLLRCVRVETLPGKYIGEVPVMTEMYHADKLHSGGVNFKAVYNMLSLDVEFKNGCLNIPRLWVNYIFFLDSLIDSEKDVALLVEKGIIENGLGDHGSVATMVNRLGLGLTDFGSYYSFTAYDVNCYSNNSWNKSRAVLKSVYFSNPWRGTATVAATLLLLLTLVQTVTSVMQVLQKDTP</sequence>
<dbReference type="PANTHER" id="PTHR31170">
    <property type="entry name" value="BNAC04G53230D PROTEIN"/>
    <property type="match status" value="1"/>
</dbReference>
<dbReference type="Proteomes" id="UP000467841">
    <property type="component" value="Unassembled WGS sequence"/>
</dbReference>
<comment type="caution">
    <text evidence="1">The sequence shown here is derived from an EMBL/GenBank/DDBJ whole genome shotgun (WGS) entry which is preliminary data.</text>
</comment>
<evidence type="ECO:0000313" key="2">
    <source>
        <dbReference type="Proteomes" id="UP000467841"/>
    </source>
</evidence>
<accession>A0A6D2IH80</accession>
<dbReference type="AlphaFoldDB" id="A0A6D2IH80"/>